<dbReference type="GO" id="GO:0003723">
    <property type="term" value="F:RNA binding"/>
    <property type="evidence" value="ECO:0007669"/>
    <property type="project" value="InterPro"/>
</dbReference>
<feature type="signal peptide" evidence="3">
    <location>
        <begin position="1"/>
        <end position="30"/>
    </location>
</feature>
<keyword evidence="2" id="KW-0378">Hydrolase</keyword>
<accession>A0A4R5BI90</accession>
<evidence type="ECO:0000256" key="3">
    <source>
        <dbReference type="SAM" id="SignalP"/>
    </source>
</evidence>
<name>A0A4R5BI90_9PSEU</name>
<dbReference type="Proteomes" id="UP000294723">
    <property type="component" value="Unassembled WGS sequence"/>
</dbReference>
<proteinExistence type="predicted"/>
<dbReference type="GO" id="GO:0004521">
    <property type="term" value="F:RNA endonuclease activity"/>
    <property type="evidence" value="ECO:0007669"/>
    <property type="project" value="InterPro"/>
</dbReference>
<reference evidence="4 5" key="1">
    <citation type="submission" date="2019-03" db="EMBL/GenBank/DDBJ databases">
        <title>Draft genome sequences of novel Actinobacteria.</title>
        <authorList>
            <person name="Sahin N."/>
            <person name="Ay H."/>
            <person name="Saygin H."/>
        </authorList>
    </citation>
    <scope>NUCLEOTIDE SEQUENCE [LARGE SCALE GENOMIC DNA]</scope>
    <source>
        <strain evidence="4 5">5K548</strain>
    </source>
</reference>
<evidence type="ECO:0000256" key="1">
    <source>
        <dbReference type="ARBA" id="ARBA00022722"/>
    </source>
</evidence>
<evidence type="ECO:0000313" key="5">
    <source>
        <dbReference type="Proteomes" id="UP000294723"/>
    </source>
</evidence>
<dbReference type="Pfam" id="PF00545">
    <property type="entry name" value="Ribonuclease"/>
    <property type="match status" value="1"/>
</dbReference>
<sequence length="139" mass="15228">MRSIPTRLARMLSVAVFAFALLLPGWTAAAADPGESNDVHVMVPPGDAYNMLEYLKGHNWTPPPGIKGGAVYQNSDGRLPDCAGAGGLWREYDIYPPGPAGRGPERILSCHGGTLVVRDWYTPDHYVTFDPFIWGYNRP</sequence>
<comment type="caution">
    <text evidence="4">The sequence shown here is derived from an EMBL/GenBank/DDBJ whole genome shotgun (WGS) entry which is preliminary data.</text>
</comment>
<feature type="chain" id="PRO_5020862310" evidence="3">
    <location>
        <begin position="31"/>
        <end position="139"/>
    </location>
</feature>
<dbReference type="Gene3D" id="3.10.450.30">
    <property type="entry name" value="Microbial ribonucleases"/>
    <property type="match status" value="1"/>
</dbReference>
<protein>
    <submittedName>
        <fullName evidence="4">Uncharacterized protein</fullName>
    </submittedName>
</protein>
<dbReference type="SUPFAM" id="SSF53933">
    <property type="entry name" value="Microbial ribonucleases"/>
    <property type="match status" value="1"/>
</dbReference>
<gene>
    <name evidence="4" type="ORF">E1202_25320</name>
</gene>
<dbReference type="InterPro" id="IPR000026">
    <property type="entry name" value="N1-like"/>
</dbReference>
<dbReference type="InterPro" id="IPR016191">
    <property type="entry name" value="Ribonuclease/ribotoxin"/>
</dbReference>
<dbReference type="GO" id="GO:0016787">
    <property type="term" value="F:hydrolase activity"/>
    <property type="evidence" value="ECO:0007669"/>
    <property type="project" value="UniProtKB-KW"/>
</dbReference>
<keyword evidence="5" id="KW-1185">Reference proteome</keyword>
<evidence type="ECO:0000313" key="4">
    <source>
        <dbReference type="EMBL" id="TDD83442.1"/>
    </source>
</evidence>
<dbReference type="EMBL" id="SMLA01000053">
    <property type="protein sequence ID" value="TDD83442.1"/>
    <property type="molecule type" value="Genomic_DNA"/>
</dbReference>
<keyword evidence="3" id="KW-0732">Signal</keyword>
<dbReference type="AlphaFoldDB" id="A0A4R5BI90"/>
<organism evidence="4 5">
    <name type="scientific">Saccharopolyspora karakumensis</name>
    <dbReference type="NCBI Taxonomy" id="2530386"/>
    <lineage>
        <taxon>Bacteria</taxon>
        <taxon>Bacillati</taxon>
        <taxon>Actinomycetota</taxon>
        <taxon>Actinomycetes</taxon>
        <taxon>Pseudonocardiales</taxon>
        <taxon>Pseudonocardiaceae</taxon>
        <taxon>Saccharopolyspora</taxon>
    </lineage>
</organism>
<keyword evidence="1" id="KW-0540">Nuclease</keyword>
<evidence type="ECO:0000256" key="2">
    <source>
        <dbReference type="ARBA" id="ARBA00022801"/>
    </source>
</evidence>